<dbReference type="EMBL" id="VORT01000001">
    <property type="protein sequence ID" value="TXD74741.1"/>
    <property type="molecule type" value="Genomic_DNA"/>
</dbReference>
<gene>
    <name evidence="1" type="ORF">ESU54_00685</name>
</gene>
<organism evidence="1 2">
    <name type="scientific">Aequorivita antarctica</name>
    <dbReference type="NCBI Taxonomy" id="153266"/>
    <lineage>
        <taxon>Bacteria</taxon>
        <taxon>Pseudomonadati</taxon>
        <taxon>Bacteroidota</taxon>
        <taxon>Flavobacteriia</taxon>
        <taxon>Flavobacteriales</taxon>
        <taxon>Flavobacteriaceae</taxon>
        <taxon>Aequorivita</taxon>
    </lineage>
</organism>
<dbReference type="Gene3D" id="3.30.70.790">
    <property type="entry name" value="UreE, C-terminal domain"/>
    <property type="match status" value="1"/>
</dbReference>
<comment type="caution">
    <text evidence="1">The sequence shown here is derived from an EMBL/GenBank/DDBJ whole genome shotgun (WGS) entry which is preliminary data.</text>
</comment>
<dbReference type="OrthoDB" id="8480302at2"/>
<protein>
    <submittedName>
        <fullName evidence="1">DUF2007 domain-containing protein</fullName>
    </submittedName>
</protein>
<sequence length="79" mass="9218">MKHFKTIAVFSYSAEYAVLQLLFDQEEIRYIFMNEVMNSVFPFYPNTIGGIRLQVHIDDIEQAAEIIKNLDYPSSLKIV</sequence>
<keyword evidence="2" id="KW-1185">Reference proteome</keyword>
<reference evidence="1 2" key="1">
    <citation type="submission" date="2019-08" db="EMBL/GenBank/DDBJ databases">
        <title>Genome of Aequorivita antarctica SW49 (type strain).</title>
        <authorList>
            <person name="Bowman J.P."/>
        </authorList>
    </citation>
    <scope>NUCLEOTIDE SEQUENCE [LARGE SCALE GENOMIC DNA]</scope>
    <source>
        <strain evidence="1 2">SW49</strain>
    </source>
</reference>
<name>A0A5C6Z5G8_9FLAO</name>
<evidence type="ECO:0000313" key="1">
    <source>
        <dbReference type="EMBL" id="TXD74741.1"/>
    </source>
</evidence>
<evidence type="ECO:0000313" key="2">
    <source>
        <dbReference type="Proteomes" id="UP000321497"/>
    </source>
</evidence>
<dbReference type="Proteomes" id="UP000321497">
    <property type="component" value="Unassembled WGS sequence"/>
</dbReference>
<accession>A0A5C6Z5G8</accession>
<dbReference type="SUPFAM" id="SSF54913">
    <property type="entry name" value="GlnB-like"/>
    <property type="match status" value="1"/>
</dbReference>
<dbReference type="InterPro" id="IPR011322">
    <property type="entry name" value="N-reg_PII-like_a/b"/>
</dbReference>
<proteinExistence type="predicted"/>
<dbReference type="RefSeq" id="WP_111843034.1">
    <property type="nucleotide sequence ID" value="NZ_UEGI01000001.1"/>
</dbReference>
<dbReference type="AlphaFoldDB" id="A0A5C6Z5G8"/>